<proteinExistence type="predicted"/>
<feature type="compositionally biased region" description="Polar residues" evidence="2">
    <location>
        <begin position="24"/>
        <end position="34"/>
    </location>
</feature>
<feature type="coiled-coil region" evidence="1">
    <location>
        <begin position="397"/>
        <end position="424"/>
    </location>
</feature>
<feature type="compositionally biased region" description="Polar residues" evidence="2">
    <location>
        <begin position="1576"/>
        <end position="1592"/>
    </location>
</feature>
<dbReference type="EMBL" id="CCKQ01013302">
    <property type="protein sequence ID" value="CDW84952.1"/>
    <property type="molecule type" value="Genomic_DNA"/>
</dbReference>
<evidence type="ECO:0000256" key="1">
    <source>
        <dbReference type="SAM" id="Coils"/>
    </source>
</evidence>
<keyword evidence="4" id="KW-1185">Reference proteome</keyword>
<gene>
    <name evidence="3" type="primary">Contig7878.g8408</name>
    <name evidence="3" type="ORF">STYLEM_14021</name>
</gene>
<evidence type="ECO:0000256" key="2">
    <source>
        <dbReference type="SAM" id="MobiDB-lite"/>
    </source>
</evidence>
<feature type="compositionally biased region" description="Acidic residues" evidence="2">
    <location>
        <begin position="1595"/>
        <end position="1613"/>
    </location>
</feature>
<feature type="region of interest" description="Disordered" evidence="2">
    <location>
        <begin position="574"/>
        <end position="599"/>
    </location>
</feature>
<dbReference type="InterPro" id="IPR052779">
    <property type="entry name" value="WDR62"/>
</dbReference>
<feature type="coiled-coil region" evidence="1">
    <location>
        <begin position="1048"/>
        <end position="1075"/>
    </location>
</feature>
<evidence type="ECO:0000313" key="4">
    <source>
        <dbReference type="Proteomes" id="UP000039865"/>
    </source>
</evidence>
<feature type="region of interest" description="Disordered" evidence="2">
    <location>
        <begin position="133"/>
        <end position="167"/>
    </location>
</feature>
<dbReference type="PANTHER" id="PTHR45589">
    <property type="entry name" value="WD REPEAT DOMAIN 62, ISOFORM G"/>
    <property type="match status" value="1"/>
</dbReference>
<feature type="compositionally biased region" description="Polar residues" evidence="2">
    <location>
        <begin position="587"/>
        <end position="599"/>
    </location>
</feature>
<feature type="coiled-coil region" evidence="1">
    <location>
        <begin position="862"/>
        <end position="1000"/>
    </location>
</feature>
<feature type="compositionally biased region" description="Low complexity" evidence="2">
    <location>
        <begin position="1"/>
        <end position="16"/>
    </location>
</feature>
<dbReference type="InParanoid" id="A0A078AUN7"/>
<reference evidence="3 4" key="1">
    <citation type="submission" date="2014-06" db="EMBL/GenBank/DDBJ databases">
        <authorList>
            <person name="Swart Estienne"/>
        </authorList>
    </citation>
    <scope>NUCLEOTIDE SEQUENCE [LARGE SCALE GENOMIC DNA]</scope>
    <source>
        <strain evidence="3 4">130c</strain>
    </source>
</reference>
<name>A0A078AUN7_STYLE</name>
<sequence length="1626" mass="190869">MITGSHNSSKVNSSSLRKSDNDQDLGSLQKNQRYNAPHNDAHEILNDEEYNLSPHDFQQDQEDQDEYDIEEMINTNSLSNKRRKKLNIDQQKLNDSPNKAESSLFSSGQKGKIPIISHKNAVMSKTYQTNKLSDQNSINPQGINRNYFNISNTQNNPSKQKDRQYSPSIGTKLTTMEKQYKPYYINSTYNTRTLSKQHKRKNNVNSTQVYEDQQSGKILIQSKVVRFTENGVSKTSTNRHVSTSHNNKAKQLDTIQNYPVPVGQQSIPNKNAEQAVNLLPAFDIKLQRDASAPKQISVTAAIPQKRIRLFNKVVMDFQDKYYRKKIIPNKILSSQEQLYDENIQLKYKINQQDQFIVLQKTQNKLLNNELEKQQHLLKQIVGASLRQDNADGSKGHNQQNEILIQNLKRELDLALKALAHKENDIKILQKSSKVTKFKEIDEERKMYIQESFRLHKIVRELITKGNATININSKRDNSIGNEKDVNPYIQNNQLQQEFMVRIQQYSSIINQQQNDVQALSRINHNLSQENNDLKTQDNQSQDLIRQLTQQIQELQHQKHQAELLFLSQQQQLEEKEREQQMNKHNSKQNSVSEKSIKQQSLIQTLNENHQREIERLHDLVKQKDIEITGNKQEQIENQRYFDNKLLLLEQQLQQIQDINRNQATRIIELETQIFGLNATIEQMNIDREVQKSMARSISEQHSIKDKNKTQSIMKQTQDIEDHYQNEFSNDPENQQDIQDDYQDDQIANDHQFQNEDDDADKINDNYEDDEDIFDIDYQKQRQSSSIVEPLEDTIVKHDYQKQENQIIQNNSRIQMTNDELHDPDEIDSKIIDNYGTLNNTQQTLPKVHDQIPLEKNDTILLLEEYKLKIEELNSILNQRQKDINEYNNKHDDQLNQITHQQSLIDDLQEKIINLECQIEELKISEEKERTQKVELNNKLADVSSQMMNQLREDMSIQHNREIKEKEMIIKELQLQSDESRRDLESQVRDLLQDNQIKEEQLINSINSEIDIVKAKLTRCFQILQIKDQKKLDKILNINSENSEQPSISEILKARFDLAQRELDVLSENILQVEELDSLDLNEISQLMYSIFTREILVYQDEERQEAFNHLYQQIDKDNIDIESFLTRYNIKTAIHQSQLRKVLEQYIESDKMINLVIDHLLNQSHNYSYASADVFERCLNKQLYKLQTQRSLRKNKSENTINNTYRDNNRSKTYKSIEHQEIKEAILEEEYKNAGDKLKLALEELQGNSDDNNLSLNEDLLQLNMGGALFSERSSVSGMSMTVIQPSQQKQPVKYLKNVQLQLIAQALNSKFINLRQHIKFYQTPRLMEFGGREVEVIKFDDLIQLLNKIKVLSYEEEDEDENQNQEMIKEMLTQIEAYFEIEILGQKVVAVERLMSGLKAFGYLDLQRPKSKRGFNFDNLDIKSIRILNRITNHCYIEVQKFIKQFNILVGQLTKAQVHQIYEKIMEQIVFKECLQKVLIKTKNKEEKCYLVQKPKFYAKLKQLGIKNSEIEYENLNQFLWLDSQYPDLILFKKLIKAVELVQINSYCASIGTKRIILEDATIVVKQKTTNKSNSLRQSLEQAQNSKQIQNPIAEEEKEEDGESYYDEEDDAKSEKKQNDESDYF</sequence>
<dbReference type="Proteomes" id="UP000039865">
    <property type="component" value="Unassembled WGS sequence"/>
</dbReference>
<feature type="compositionally biased region" description="Polar residues" evidence="2">
    <location>
        <begin position="133"/>
        <end position="158"/>
    </location>
</feature>
<protein>
    <submittedName>
        <fullName evidence="3">Uncharacterized protein</fullName>
    </submittedName>
</protein>
<organism evidence="3 4">
    <name type="scientific">Stylonychia lemnae</name>
    <name type="common">Ciliate</name>
    <dbReference type="NCBI Taxonomy" id="5949"/>
    <lineage>
        <taxon>Eukaryota</taxon>
        <taxon>Sar</taxon>
        <taxon>Alveolata</taxon>
        <taxon>Ciliophora</taxon>
        <taxon>Intramacronucleata</taxon>
        <taxon>Spirotrichea</taxon>
        <taxon>Stichotrichia</taxon>
        <taxon>Sporadotrichida</taxon>
        <taxon>Oxytrichidae</taxon>
        <taxon>Stylonychinae</taxon>
        <taxon>Stylonychia</taxon>
    </lineage>
</organism>
<accession>A0A078AUN7</accession>
<feature type="region of interest" description="Disordered" evidence="2">
    <location>
        <begin position="1576"/>
        <end position="1626"/>
    </location>
</feature>
<evidence type="ECO:0000313" key="3">
    <source>
        <dbReference type="EMBL" id="CDW84952.1"/>
    </source>
</evidence>
<feature type="region of interest" description="Disordered" evidence="2">
    <location>
        <begin position="1"/>
        <end position="44"/>
    </location>
</feature>
<keyword evidence="1" id="KW-0175">Coiled coil</keyword>
<dbReference type="PANTHER" id="PTHR45589:SF1">
    <property type="entry name" value="WD REPEAT DOMAIN 62, ISOFORM G"/>
    <property type="match status" value="1"/>
</dbReference>
<feature type="coiled-coil region" evidence="1">
    <location>
        <begin position="1217"/>
        <end position="1248"/>
    </location>
</feature>
<feature type="compositionally biased region" description="Basic and acidic residues" evidence="2">
    <location>
        <begin position="1614"/>
        <end position="1626"/>
    </location>
</feature>